<protein>
    <submittedName>
        <fullName evidence="1">5061_t:CDS:1</fullName>
    </submittedName>
</protein>
<keyword evidence="2" id="KW-1185">Reference proteome</keyword>
<dbReference type="Proteomes" id="UP000789920">
    <property type="component" value="Unassembled WGS sequence"/>
</dbReference>
<dbReference type="EMBL" id="CAJVQC010004837">
    <property type="protein sequence ID" value="CAG8545837.1"/>
    <property type="molecule type" value="Genomic_DNA"/>
</dbReference>
<comment type="caution">
    <text evidence="1">The sequence shown here is derived from an EMBL/GenBank/DDBJ whole genome shotgun (WGS) entry which is preliminary data.</text>
</comment>
<accession>A0ACA9LTN9</accession>
<gene>
    <name evidence="1" type="ORF">RPERSI_LOCUS3748</name>
</gene>
<proteinExistence type="predicted"/>
<sequence>MFGNSNQSTFGQSAGTSGFGQPNQTSLFGTNTQTPAFGKTRLSRERNNRGFGAGTSTSTGTGGFGGFGVQNQTTPTFGFGAPASNPSGGLFGTPTVTPFGGTGTSTATPSPPPNGTANPSYTTTSEKDPAGTLNIFHSISAMPAYRNFSFEELRLQDYQLNRKPHATGSNFGGIGSVTPSFGATSTPSAFGAAPSGFGNAFGVKSTQPSQPFAFGGGATATPAAGGGFGAQVGSSQLFGASKPFGAPTGGGFGTATPGAGGGFGNAIGGIGGSSLFGTTTTPATPTFGATKTTTTAPTFGQPNFGGGGLTTGFGFGPKTTSAAITTSAPALNLFNTTKPSFGFGTQSTGSVFGGAAPATSNTTSNLFGNFGATTSAPTGNLGMGLFSKPTVPSINLGTATQAQPSSFNLGAPSMGFGTASVAAPFGQTGQTQGLEASVDKSPYGDIPVYQMTSSMPTKPTVTATPLASSPTKKKSITTSHKVTPKPTTKLKPFILSSSPTNQGFRPEVKPLHLFESVSQDDILSPDAFTRRNPRKLVLDHSVEPQELLSEPDARPGASNEGQTPIKKSIPFDSRLESGADTISHSFSPKNIRSIDISSSSTTATPTKISKTPLTSPSNGSTKEEEIFSSPILDSEYYSTPTIKDLKEMSPEHLKSVSGFLVGRKGYGAIEYPDPVDLSEINPIDDILGKIIKFESQHCTVYGNDYNKPPPGQGLNKPAIISLTNCWALDKSNRQPITEPEDHRYQQRIERLKRVEGTKFITFVPATGTWVFQVEHFTTYGLIFDDPEDQYEEKRFQFPVILPVTEQDESKPLSQSRKGKEKEHDIDKLSPVINFSEALGHDPDVISEMQNFIFHSEDNMSMDTTMDNEEFDDSRKRSLGSYEDQNAMQIEERPIVESRKSFSTAVETPQRDVVIPMPSKYRRIVDYNDSVVFGKNYCKEDSGLVMGRSFRVGWGPNGILVRCSKVCGISNVISAFSPKGKNTGLSKNTGMPSIIQFEQLRMFADTEDKEKRKHNRLMEFIFDNSTIGQENGIPYVDTAKVNFKNIIDAFQSEDIHRHEKLIWELGHALWDDIKIPGTDQTAQEVVEKIDLEKRKERISKWFKDAVSLHAIAHNKRANNAPETIFVCLSSKDIMKASKVAIKERYFRLATLLSQLCGNDKFFRKHIEDQIEHWKQTGVDKLISKDIWKLYEIMVGNVRPSIYGLDWKRALCMHMWYGRYSDEPFDKAFADYEGTRKLPLPGVTKPLPWYKDEIYPKPPVSWAVSDNEDIFDVHYHLLKLYVDSTHLLDDVLLPLSISPSPLDYRVTWLLHFMLARTLTVRDFVGKGVTADCVTLNLVNQLELLGLHKWTLFAALFINEPYR</sequence>
<reference evidence="1" key="1">
    <citation type="submission" date="2021-06" db="EMBL/GenBank/DDBJ databases">
        <authorList>
            <person name="Kallberg Y."/>
            <person name="Tangrot J."/>
            <person name="Rosling A."/>
        </authorList>
    </citation>
    <scope>NUCLEOTIDE SEQUENCE</scope>
    <source>
        <strain evidence="1">MA461A</strain>
    </source>
</reference>
<evidence type="ECO:0000313" key="1">
    <source>
        <dbReference type="EMBL" id="CAG8545837.1"/>
    </source>
</evidence>
<name>A0ACA9LTN9_9GLOM</name>
<evidence type="ECO:0000313" key="2">
    <source>
        <dbReference type="Proteomes" id="UP000789920"/>
    </source>
</evidence>
<organism evidence="1 2">
    <name type="scientific">Racocetra persica</name>
    <dbReference type="NCBI Taxonomy" id="160502"/>
    <lineage>
        <taxon>Eukaryota</taxon>
        <taxon>Fungi</taxon>
        <taxon>Fungi incertae sedis</taxon>
        <taxon>Mucoromycota</taxon>
        <taxon>Glomeromycotina</taxon>
        <taxon>Glomeromycetes</taxon>
        <taxon>Diversisporales</taxon>
        <taxon>Gigasporaceae</taxon>
        <taxon>Racocetra</taxon>
    </lineage>
</organism>